<feature type="compositionally biased region" description="Basic residues" evidence="1">
    <location>
        <begin position="129"/>
        <end position="138"/>
    </location>
</feature>
<evidence type="ECO:0000313" key="3">
    <source>
        <dbReference type="EMBL" id="TIB36157.1"/>
    </source>
</evidence>
<evidence type="ECO:0000256" key="2">
    <source>
        <dbReference type="SAM" id="SignalP"/>
    </source>
</evidence>
<gene>
    <name evidence="3" type="ORF">E3P86_02543</name>
</gene>
<keyword evidence="2" id="KW-0732">Signal</keyword>
<protein>
    <submittedName>
        <fullName evidence="3">Uncharacterized protein</fullName>
    </submittedName>
</protein>
<feature type="compositionally biased region" description="Basic and acidic residues" evidence="1">
    <location>
        <begin position="139"/>
        <end position="150"/>
    </location>
</feature>
<organism evidence="3 4">
    <name type="scientific">Wallemia ichthyophaga</name>
    <dbReference type="NCBI Taxonomy" id="245174"/>
    <lineage>
        <taxon>Eukaryota</taxon>
        <taxon>Fungi</taxon>
        <taxon>Dikarya</taxon>
        <taxon>Basidiomycota</taxon>
        <taxon>Wallemiomycotina</taxon>
        <taxon>Wallemiomycetes</taxon>
        <taxon>Wallemiales</taxon>
        <taxon>Wallemiaceae</taxon>
        <taxon>Wallemia</taxon>
    </lineage>
</organism>
<dbReference type="Proteomes" id="UP000310689">
    <property type="component" value="Unassembled WGS sequence"/>
</dbReference>
<comment type="caution">
    <text evidence="3">The sequence shown here is derived from an EMBL/GenBank/DDBJ whole genome shotgun (WGS) entry which is preliminary data.</text>
</comment>
<accession>A0A4T0J2L4</accession>
<dbReference type="AlphaFoldDB" id="A0A4T0J2L4"/>
<feature type="non-terminal residue" evidence="3">
    <location>
        <position position="185"/>
    </location>
</feature>
<feature type="chain" id="PRO_5020699220" evidence="2">
    <location>
        <begin position="18"/>
        <end position="185"/>
    </location>
</feature>
<feature type="region of interest" description="Disordered" evidence="1">
    <location>
        <begin position="20"/>
        <end position="185"/>
    </location>
</feature>
<reference evidence="3 4" key="1">
    <citation type="submission" date="2019-03" db="EMBL/GenBank/DDBJ databases">
        <title>Sequencing 23 genomes of Wallemia ichthyophaga.</title>
        <authorList>
            <person name="Gostincar C."/>
        </authorList>
    </citation>
    <scope>NUCLEOTIDE SEQUENCE [LARGE SCALE GENOMIC DNA]</scope>
    <source>
        <strain evidence="3 4">EXF-6200</strain>
    </source>
</reference>
<sequence length="185" mass="21198">MKLQTLALVATIAAASARPISDHSGHNAGTKDTNVHGKDGNYHVNTKDASAGSGHKQDNDHGDGLLKRYGHEEHHGHHGYPHEYHHKRQEWGEKLNEQRKEMNDKHGKHDDKHGKHDDHHGKHDDRHKRGEKHGHHGHEHYDEHYDEHRGHDGHHKRELGGETFVKNQVDNDMIDAEQSREHGAR</sequence>
<feature type="compositionally biased region" description="Basic and acidic residues" evidence="1">
    <location>
        <begin position="55"/>
        <end position="128"/>
    </location>
</feature>
<evidence type="ECO:0000313" key="4">
    <source>
        <dbReference type="Proteomes" id="UP000310689"/>
    </source>
</evidence>
<proteinExistence type="predicted"/>
<dbReference type="EMBL" id="SPOI01000133">
    <property type="protein sequence ID" value="TIB36157.1"/>
    <property type="molecule type" value="Genomic_DNA"/>
</dbReference>
<feature type="signal peptide" evidence="2">
    <location>
        <begin position="1"/>
        <end position="17"/>
    </location>
</feature>
<name>A0A4T0J2L4_WALIC</name>
<evidence type="ECO:0000256" key="1">
    <source>
        <dbReference type="SAM" id="MobiDB-lite"/>
    </source>
</evidence>